<dbReference type="SUPFAM" id="SSF49777">
    <property type="entry name" value="PEBP-like"/>
    <property type="match status" value="1"/>
</dbReference>
<dbReference type="PANTHER" id="PTHR30289:SF1">
    <property type="entry name" value="PEBP (PHOSPHATIDYLETHANOLAMINE-BINDING PROTEIN) FAMILY PROTEIN"/>
    <property type="match status" value="1"/>
</dbReference>
<gene>
    <name evidence="1" type="ORF">GALL_81150</name>
</gene>
<dbReference type="Gene3D" id="3.90.280.10">
    <property type="entry name" value="PEBP-like"/>
    <property type="match status" value="1"/>
</dbReference>
<dbReference type="AlphaFoldDB" id="A0A1J5TC70"/>
<sequence>MKRTLGFIFAALLAGNAMAFDLTSPDVKMGHPMGEEQEYKGFGCKGGNLSPELNWKGAPAGTLSYAVTVYDPDAPTGSGWWHWVVYDIPASASGLPGGAVVKAALPAGAKQGRNDYGDRNFGGACPPAGDKPHHYIFTVYALKVAKLDVPEDASPALIGFMLHANRIGLAKLTATYSR</sequence>
<organism evidence="1">
    <name type="scientific">mine drainage metagenome</name>
    <dbReference type="NCBI Taxonomy" id="410659"/>
    <lineage>
        <taxon>unclassified sequences</taxon>
        <taxon>metagenomes</taxon>
        <taxon>ecological metagenomes</taxon>
    </lineage>
</organism>
<reference evidence="1" key="1">
    <citation type="submission" date="2016-10" db="EMBL/GenBank/DDBJ databases">
        <title>Sequence of Gallionella enrichment culture.</title>
        <authorList>
            <person name="Poehlein A."/>
            <person name="Muehling M."/>
            <person name="Daniel R."/>
        </authorList>
    </citation>
    <scope>NUCLEOTIDE SEQUENCE</scope>
</reference>
<dbReference type="EMBL" id="MLJW01000025">
    <property type="protein sequence ID" value="OIR09710.1"/>
    <property type="molecule type" value="Genomic_DNA"/>
</dbReference>
<dbReference type="InterPro" id="IPR005247">
    <property type="entry name" value="YbhB_YbcL/LppC-like"/>
</dbReference>
<accession>A0A1J5TC70</accession>
<dbReference type="Pfam" id="PF01161">
    <property type="entry name" value="PBP"/>
    <property type="match status" value="1"/>
</dbReference>
<name>A0A1J5TC70_9ZZZZ</name>
<dbReference type="InterPro" id="IPR008914">
    <property type="entry name" value="PEBP"/>
</dbReference>
<evidence type="ECO:0000313" key="1">
    <source>
        <dbReference type="EMBL" id="OIR09710.1"/>
    </source>
</evidence>
<proteinExistence type="predicted"/>
<protein>
    <submittedName>
        <fullName evidence="1">Putative kinase inhibitor</fullName>
    </submittedName>
</protein>
<comment type="caution">
    <text evidence="1">The sequence shown here is derived from an EMBL/GenBank/DDBJ whole genome shotgun (WGS) entry which is preliminary data.</text>
</comment>
<dbReference type="CDD" id="cd00865">
    <property type="entry name" value="PEBP_bact_arch"/>
    <property type="match status" value="1"/>
</dbReference>
<dbReference type="PANTHER" id="PTHR30289">
    <property type="entry name" value="UNCHARACTERIZED PROTEIN YBCL-RELATED"/>
    <property type="match status" value="1"/>
</dbReference>
<dbReference type="NCBIfam" id="TIGR00481">
    <property type="entry name" value="YbhB/YbcL family Raf kinase inhibitor-like protein"/>
    <property type="match status" value="1"/>
</dbReference>
<dbReference type="InterPro" id="IPR036610">
    <property type="entry name" value="PEBP-like_sf"/>
</dbReference>